<keyword evidence="4 6" id="KW-0472">Membrane</keyword>
<accession>A0A319CR97</accession>
<dbReference type="GeneID" id="37139843"/>
<dbReference type="EMBL" id="KZ821733">
    <property type="protein sequence ID" value="PYH78068.1"/>
    <property type="molecule type" value="Genomic_DNA"/>
</dbReference>
<dbReference type="PROSITE" id="PS50850">
    <property type="entry name" value="MFS"/>
    <property type="match status" value="1"/>
</dbReference>
<dbReference type="PANTHER" id="PTHR23501">
    <property type="entry name" value="MAJOR FACILITATOR SUPERFAMILY"/>
    <property type="match status" value="1"/>
</dbReference>
<sequence length="792" mass="84932">MHILCLHGAGSNSRTAAIRYELGDSHTYDFIEGNIPAPMQPGIELIATKDEPMYAYFDEKNPGSGVAAYRHLEELLYHEGPYDGVLAFSQAGTLILTYLAYLAKHKPNCPLPFKFAIILSITHPPLDYGGIQSGEIRPIDLGAYKDAVRIPTAHIWGSRDLAANEIALTNTICAAGVRWVKVNECKVPGDSHIHSYPVQGSSYGSDFLYQERSSKISLWPNSGRVRQVSSPSAMDVNHKTHGSFPESHTLPSLSASSAEDPENEVFGQPKYMHGPRLWFAGGGIALSLFLATAEITIISTSLVTISRHLDGSDQSTWIITSYLLAFAGFLTLWAKCSHFIGLKLVMLISLAIFVAFSGGCAAAQTMSQLIICRAFQGVGGSGVFTSCLFGVICLLPPAKYDIASAAGSGVLTLALILGTVIGGGISSSGAWRWVFLFNADLLAPSSVPAGVVAWVIIWILVPKDFERARKAERSHVHGPWSFLTKADTVGCLLLLAFSVLFVAAFEEANIRYAWSSAAIISMLTISGVLLVAFIAWEWSVANRKYWGFEPILPWGILRNRVLLGAILGCFLTGPAITILFIELPQRFQTVNHSTAIGAGVKVLAFGLGSPVGAAVCSLLAGRLRTPFVYLAAAGSVLQIVGAFLLSSIPPTLDIWPGQYGYMVITGMGTGISIAALYMCVPVVVTIDQVPLTYPTGTAMGLTLQARMIGASLGVAIVNSILIDYVKGHLPATEAAAADPNLLAGFPTATQEEIRKVYAVGYNRQMYAVGAFGAAQLIAVALMWKREQVRLVK</sequence>
<feature type="transmembrane region" description="Helical" evidence="6">
    <location>
        <begin position="315"/>
        <end position="333"/>
    </location>
</feature>
<feature type="region of interest" description="Disordered" evidence="5">
    <location>
        <begin position="229"/>
        <end position="253"/>
    </location>
</feature>
<evidence type="ECO:0000256" key="1">
    <source>
        <dbReference type="ARBA" id="ARBA00004141"/>
    </source>
</evidence>
<feature type="transmembrane region" description="Helical" evidence="6">
    <location>
        <begin position="660"/>
        <end position="686"/>
    </location>
</feature>
<keyword evidence="3 6" id="KW-1133">Transmembrane helix</keyword>
<reference evidence="8 9" key="1">
    <citation type="submission" date="2016-12" db="EMBL/GenBank/DDBJ databases">
        <title>The genomes of Aspergillus section Nigri reveals drivers in fungal speciation.</title>
        <authorList>
            <consortium name="DOE Joint Genome Institute"/>
            <person name="Vesth T.C."/>
            <person name="Nybo J."/>
            <person name="Theobald S."/>
            <person name="Brandl J."/>
            <person name="Frisvad J.C."/>
            <person name="Nielsen K.F."/>
            <person name="Lyhne E.K."/>
            <person name="Kogle M.E."/>
            <person name="Kuo A."/>
            <person name="Riley R."/>
            <person name="Clum A."/>
            <person name="Nolan M."/>
            <person name="Lipzen A."/>
            <person name="Salamov A."/>
            <person name="Henrissat B."/>
            <person name="Wiebenga A."/>
            <person name="De Vries R.P."/>
            <person name="Grigoriev I.V."/>
            <person name="Mortensen U.H."/>
            <person name="Andersen M.R."/>
            <person name="Baker S.E."/>
        </authorList>
    </citation>
    <scope>NUCLEOTIDE SEQUENCE [LARGE SCALE GENOMIC DNA]</scope>
    <source>
        <strain evidence="8 9">CBS 121591</strain>
    </source>
</reference>
<comment type="subcellular location">
    <subcellularLocation>
        <location evidence="1">Membrane</location>
        <topology evidence="1">Multi-pass membrane protein</topology>
    </subcellularLocation>
</comment>
<feature type="domain" description="Major facilitator superfamily (MFS) profile" evidence="7">
    <location>
        <begin position="280"/>
        <end position="787"/>
    </location>
</feature>
<dbReference type="Proteomes" id="UP000248340">
    <property type="component" value="Unassembled WGS sequence"/>
</dbReference>
<feature type="transmembrane region" description="Helical" evidence="6">
    <location>
        <begin position="378"/>
        <end position="398"/>
    </location>
</feature>
<feature type="transmembrane region" description="Helical" evidence="6">
    <location>
        <begin position="517"/>
        <end position="540"/>
    </location>
</feature>
<dbReference type="GO" id="GO:0005886">
    <property type="term" value="C:plasma membrane"/>
    <property type="evidence" value="ECO:0007669"/>
    <property type="project" value="TreeGrafter"/>
</dbReference>
<protein>
    <submittedName>
        <fullName evidence="8">MFS general substrate transporter</fullName>
    </submittedName>
</protein>
<feature type="transmembrane region" description="Helical" evidence="6">
    <location>
        <begin position="277"/>
        <end position="303"/>
    </location>
</feature>
<keyword evidence="9" id="KW-1185">Reference proteome</keyword>
<dbReference type="PANTHER" id="PTHR23501:SF43">
    <property type="entry name" value="MULTIDRUG TRANSPORTER, PUTATIVE (AFU_ORTHOLOGUE AFUA_6G03040)-RELATED"/>
    <property type="match status" value="1"/>
</dbReference>
<name>A0A319CR97_9EURO</name>
<organism evidence="8 9">
    <name type="scientific">Aspergillus uvarum CBS 121591</name>
    <dbReference type="NCBI Taxonomy" id="1448315"/>
    <lineage>
        <taxon>Eukaryota</taxon>
        <taxon>Fungi</taxon>
        <taxon>Dikarya</taxon>
        <taxon>Ascomycota</taxon>
        <taxon>Pezizomycotina</taxon>
        <taxon>Eurotiomycetes</taxon>
        <taxon>Eurotiomycetidae</taxon>
        <taxon>Eurotiales</taxon>
        <taxon>Aspergillaceae</taxon>
        <taxon>Aspergillus</taxon>
        <taxon>Aspergillus subgen. Circumdati</taxon>
    </lineage>
</organism>
<dbReference type="InterPro" id="IPR011701">
    <property type="entry name" value="MFS"/>
</dbReference>
<dbReference type="GO" id="GO:0022857">
    <property type="term" value="F:transmembrane transporter activity"/>
    <property type="evidence" value="ECO:0007669"/>
    <property type="project" value="InterPro"/>
</dbReference>
<feature type="transmembrane region" description="Helical" evidence="6">
    <location>
        <begin position="345"/>
        <end position="366"/>
    </location>
</feature>
<dbReference type="SUPFAM" id="SSF103473">
    <property type="entry name" value="MFS general substrate transporter"/>
    <property type="match status" value="1"/>
</dbReference>
<dbReference type="AlphaFoldDB" id="A0A319CR97"/>
<dbReference type="InterPro" id="IPR029058">
    <property type="entry name" value="AB_hydrolase_fold"/>
</dbReference>
<dbReference type="InterPro" id="IPR020846">
    <property type="entry name" value="MFS_dom"/>
</dbReference>
<evidence type="ECO:0000256" key="3">
    <source>
        <dbReference type="ARBA" id="ARBA00022989"/>
    </source>
</evidence>
<feature type="transmembrane region" description="Helical" evidence="6">
    <location>
        <begin position="627"/>
        <end position="648"/>
    </location>
</feature>
<keyword evidence="2 6" id="KW-0812">Transmembrane</keyword>
<dbReference type="VEuPathDB" id="FungiDB:BO82DRAFT_367966"/>
<dbReference type="Gene3D" id="3.40.50.1820">
    <property type="entry name" value="alpha/beta hydrolase"/>
    <property type="match status" value="1"/>
</dbReference>
<dbReference type="STRING" id="1448315.A0A319CR97"/>
<evidence type="ECO:0000256" key="4">
    <source>
        <dbReference type="ARBA" id="ARBA00023136"/>
    </source>
</evidence>
<dbReference type="Gene3D" id="1.20.1720.10">
    <property type="entry name" value="Multidrug resistance protein D"/>
    <property type="match status" value="1"/>
</dbReference>
<feature type="transmembrane region" description="Helical" evidence="6">
    <location>
        <begin position="707"/>
        <end position="725"/>
    </location>
</feature>
<evidence type="ECO:0000313" key="9">
    <source>
        <dbReference type="Proteomes" id="UP000248340"/>
    </source>
</evidence>
<dbReference type="Pfam" id="PF07690">
    <property type="entry name" value="MFS_1"/>
    <property type="match status" value="1"/>
</dbReference>
<feature type="transmembrane region" description="Helical" evidence="6">
    <location>
        <begin position="410"/>
        <end position="435"/>
    </location>
</feature>
<proteinExistence type="predicted"/>
<feature type="transmembrane region" description="Helical" evidence="6">
    <location>
        <begin position="482"/>
        <end position="505"/>
    </location>
</feature>
<feature type="transmembrane region" description="Helical" evidence="6">
    <location>
        <begin position="765"/>
        <end position="783"/>
    </location>
</feature>
<feature type="transmembrane region" description="Helical" evidence="6">
    <location>
        <begin position="601"/>
        <end position="620"/>
    </location>
</feature>
<dbReference type="OrthoDB" id="440553at2759"/>
<dbReference type="InterPro" id="IPR036259">
    <property type="entry name" value="MFS_trans_sf"/>
</dbReference>
<dbReference type="InterPro" id="IPR005645">
    <property type="entry name" value="FSH-like_dom"/>
</dbReference>
<gene>
    <name evidence="8" type="ORF">BO82DRAFT_367966</name>
</gene>
<evidence type="ECO:0000256" key="5">
    <source>
        <dbReference type="SAM" id="MobiDB-lite"/>
    </source>
</evidence>
<evidence type="ECO:0000256" key="6">
    <source>
        <dbReference type="SAM" id="Phobius"/>
    </source>
</evidence>
<feature type="transmembrane region" description="Helical" evidence="6">
    <location>
        <begin position="441"/>
        <end position="461"/>
    </location>
</feature>
<feature type="transmembrane region" description="Helical" evidence="6">
    <location>
        <begin position="561"/>
        <end position="581"/>
    </location>
</feature>
<dbReference type="RefSeq" id="XP_025488268.1">
    <property type="nucleotide sequence ID" value="XM_025637102.1"/>
</dbReference>
<evidence type="ECO:0000259" key="7">
    <source>
        <dbReference type="PROSITE" id="PS50850"/>
    </source>
</evidence>
<evidence type="ECO:0000313" key="8">
    <source>
        <dbReference type="EMBL" id="PYH78068.1"/>
    </source>
</evidence>
<evidence type="ECO:0000256" key="2">
    <source>
        <dbReference type="ARBA" id="ARBA00022692"/>
    </source>
</evidence>
<dbReference type="Pfam" id="PF03959">
    <property type="entry name" value="FSH1"/>
    <property type="match status" value="1"/>
</dbReference>